<organism evidence="1 2">
    <name type="scientific">Streptomyces monticola</name>
    <dbReference type="NCBI Taxonomy" id="2666263"/>
    <lineage>
        <taxon>Bacteria</taxon>
        <taxon>Bacillati</taxon>
        <taxon>Actinomycetota</taxon>
        <taxon>Actinomycetes</taxon>
        <taxon>Kitasatosporales</taxon>
        <taxon>Streptomycetaceae</taxon>
        <taxon>Streptomyces</taxon>
    </lineage>
</organism>
<evidence type="ECO:0000313" key="1">
    <source>
        <dbReference type="EMBL" id="MFC7306235.1"/>
    </source>
</evidence>
<dbReference type="RefSeq" id="WP_381831590.1">
    <property type="nucleotide sequence ID" value="NZ_JBHTCF010000007.1"/>
</dbReference>
<sequence length="376" mass="39275">MGGGAVSAAVTAVWGRAEQQDFRSRVRGALLGAAVGDALGAPLAGLTLDEIRAEHGPDGLTDLAPAYGRRGAVTAATQLALFTVDGLIRAQVRRDTGAWHPPTDVHRAHRRWSATQHEWGPDERRKEDGWLAREEWLYARRDPARACLAGFGDETMGTLDTPRNPAERGPEAVTRSGPFGLLVGWEPQLVIQLAVECAVQTHGHPSAYLSAGAHAVIVHALARGESLDGAVQRALSLIAARPGHQPVTDALKQALGAVRQGMPSPARVESLAEEGTGDAVLGAAVYCATVCEDIRHGLLLAANHGGASAAVASLTGAMLGALHGETALPPGWLAELEGRAAMLELADDFAMEMTQGPALHGPAGSSPGWLARYPRA</sequence>
<dbReference type="PANTHER" id="PTHR16222:SF12">
    <property type="entry name" value="ADP-RIBOSYLGLYCOHYDROLASE-RELATED"/>
    <property type="match status" value="1"/>
</dbReference>
<gene>
    <name evidence="1" type="ORF">ACFQVC_18685</name>
</gene>
<dbReference type="PANTHER" id="PTHR16222">
    <property type="entry name" value="ADP-RIBOSYLGLYCOHYDROLASE"/>
    <property type="match status" value="1"/>
</dbReference>
<protein>
    <submittedName>
        <fullName evidence="1">ADP-ribosylglycohydrolase family protein</fullName>
    </submittedName>
</protein>
<dbReference type="SUPFAM" id="SSF101478">
    <property type="entry name" value="ADP-ribosylglycohydrolase"/>
    <property type="match status" value="1"/>
</dbReference>
<dbReference type="InterPro" id="IPR005502">
    <property type="entry name" value="Ribosyl_crysJ1"/>
</dbReference>
<dbReference type="InterPro" id="IPR036705">
    <property type="entry name" value="Ribosyl_crysJ1_sf"/>
</dbReference>
<reference evidence="2" key="1">
    <citation type="journal article" date="2019" name="Int. J. Syst. Evol. Microbiol.">
        <title>The Global Catalogue of Microorganisms (GCM) 10K type strain sequencing project: providing services to taxonomists for standard genome sequencing and annotation.</title>
        <authorList>
            <consortium name="The Broad Institute Genomics Platform"/>
            <consortium name="The Broad Institute Genome Sequencing Center for Infectious Disease"/>
            <person name="Wu L."/>
            <person name="Ma J."/>
        </authorList>
    </citation>
    <scope>NUCLEOTIDE SEQUENCE [LARGE SCALE GENOMIC DNA]</scope>
    <source>
        <strain evidence="2">SYNS20</strain>
    </source>
</reference>
<dbReference type="EMBL" id="JBHTCF010000007">
    <property type="protein sequence ID" value="MFC7306235.1"/>
    <property type="molecule type" value="Genomic_DNA"/>
</dbReference>
<accession>A0ABW2JLL6</accession>
<keyword evidence="2" id="KW-1185">Reference proteome</keyword>
<proteinExistence type="predicted"/>
<comment type="caution">
    <text evidence="1">The sequence shown here is derived from an EMBL/GenBank/DDBJ whole genome shotgun (WGS) entry which is preliminary data.</text>
</comment>
<dbReference type="Pfam" id="PF03747">
    <property type="entry name" value="ADP_ribosyl_GH"/>
    <property type="match status" value="1"/>
</dbReference>
<dbReference type="Gene3D" id="1.10.4080.10">
    <property type="entry name" value="ADP-ribosylation/Crystallin J1"/>
    <property type="match status" value="1"/>
</dbReference>
<name>A0ABW2JLL6_9ACTN</name>
<dbReference type="InterPro" id="IPR050792">
    <property type="entry name" value="ADP-ribosylglycohydrolase"/>
</dbReference>
<evidence type="ECO:0000313" key="2">
    <source>
        <dbReference type="Proteomes" id="UP001596523"/>
    </source>
</evidence>
<dbReference type="Proteomes" id="UP001596523">
    <property type="component" value="Unassembled WGS sequence"/>
</dbReference>